<gene>
    <name evidence="1" type="ORF">RDI58_011870</name>
</gene>
<dbReference type="AlphaFoldDB" id="A0AAN8YGP5"/>
<evidence type="ECO:0000313" key="2">
    <source>
        <dbReference type="Proteomes" id="UP001371456"/>
    </source>
</evidence>
<dbReference type="Proteomes" id="UP001371456">
    <property type="component" value="Unassembled WGS sequence"/>
</dbReference>
<dbReference type="EMBL" id="JBANQN010000004">
    <property type="protein sequence ID" value="KAK6792789.1"/>
    <property type="molecule type" value="Genomic_DNA"/>
</dbReference>
<keyword evidence="2" id="KW-1185">Reference proteome</keyword>
<comment type="caution">
    <text evidence="1">The sequence shown here is derived from an EMBL/GenBank/DDBJ whole genome shotgun (WGS) entry which is preliminary data.</text>
</comment>
<protein>
    <submittedName>
        <fullName evidence="1">Uncharacterized protein</fullName>
    </submittedName>
</protein>
<accession>A0AAN8YGP5</accession>
<sequence>MESFMLLEHISEIKQLHRKRRLTQH</sequence>
<name>A0AAN8YGP5_SOLBU</name>
<organism evidence="1 2">
    <name type="scientific">Solanum bulbocastanum</name>
    <name type="common">Wild potato</name>
    <dbReference type="NCBI Taxonomy" id="147425"/>
    <lineage>
        <taxon>Eukaryota</taxon>
        <taxon>Viridiplantae</taxon>
        <taxon>Streptophyta</taxon>
        <taxon>Embryophyta</taxon>
        <taxon>Tracheophyta</taxon>
        <taxon>Spermatophyta</taxon>
        <taxon>Magnoliopsida</taxon>
        <taxon>eudicotyledons</taxon>
        <taxon>Gunneridae</taxon>
        <taxon>Pentapetalae</taxon>
        <taxon>asterids</taxon>
        <taxon>lamiids</taxon>
        <taxon>Solanales</taxon>
        <taxon>Solanaceae</taxon>
        <taxon>Solanoideae</taxon>
        <taxon>Solaneae</taxon>
        <taxon>Solanum</taxon>
    </lineage>
</organism>
<reference evidence="1 2" key="1">
    <citation type="submission" date="2024-02" db="EMBL/GenBank/DDBJ databases">
        <title>de novo genome assembly of Solanum bulbocastanum strain 11H21.</title>
        <authorList>
            <person name="Hosaka A.J."/>
        </authorList>
    </citation>
    <scope>NUCLEOTIDE SEQUENCE [LARGE SCALE GENOMIC DNA]</scope>
    <source>
        <tissue evidence="1">Young leaves</tissue>
    </source>
</reference>
<evidence type="ECO:0000313" key="1">
    <source>
        <dbReference type="EMBL" id="KAK6792789.1"/>
    </source>
</evidence>
<proteinExistence type="predicted"/>